<organism evidence="3 4">
    <name type="scientific">Candidatus Hakubella thermalkaliphila</name>
    <dbReference type="NCBI Taxonomy" id="2754717"/>
    <lineage>
        <taxon>Bacteria</taxon>
        <taxon>Bacillati</taxon>
        <taxon>Actinomycetota</taxon>
        <taxon>Actinomycetota incertae sedis</taxon>
        <taxon>Candidatus Hakubellales</taxon>
        <taxon>Candidatus Hakubellaceae</taxon>
        <taxon>Candidatus Hakubella</taxon>
    </lineage>
</organism>
<keyword evidence="1" id="KW-0378">Hydrolase</keyword>
<reference evidence="3 4" key="1">
    <citation type="journal article" date="2020" name="Front. Microbiol.">
        <title>Single-cell genomics of novel Actinobacteria with the Wood-Ljungdahl pathway discovered in a serpentinizing system.</title>
        <authorList>
            <person name="Merino N."/>
            <person name="Kawai M."/>
            <person name="Boyd E.S."/>
            <person name="Colman D.R."/>
            <person name="McGlynn S.E."/>
            <person name="Nealson K.H."/>
            <person name="Kurokawa K."/>
            <person name="Hongoh Y."/>
        </authorList>
    </citation>
    <scope>NUCLEOTIDE SEQUENCE [LARGE SCALE GENOMIC DNA]</scope>
    <source>
        <strain evidence="3 4">S33</strain>
    </source>
</reference>
<feature type="domain" description="Amidohydrolase-related" evidence="2">
    <location>
        <begin position="69"/>
        <end position="425"/>
    </location>
</feature>
<dbReference type="InterPro" id="IPR050287">
    <property type="entry name" value="MTA/SAH_deaminase"/>
</dbReference>
<protein>
    <recommendedName>
        <fullName evidence="2">Amidohydrolase-related domain-containing protein</fullName>
    </recommendedName>
</protein>
<dbReference type="Gene3D" id="3.20.20.140">
    <property type="entry name" value="Metal-dependent hydrolases"/>
    <property type="match status" value="1"/>
</dbReference>
<accession>A0A6V8P3Y6</accession>
<dbReference type="AlphaFoldDB" id="A0A6V8P3Y6"/>
<dbReference type="NCBIfam" id="NF005540">
    <property type="entry name" value="PRK07203.1"/>
    <property type="match status" value="1"/>
</dbReference>
<name>A0A6V8P3Y6_9ACTN</name>
<dbReference type="PANTHER" id="PTHR43794:SF11">
    <property type="entry name" value="AMIDOHYDROLASE-RELATED DOMAIN-CONTAINING PROTEIN"/>
    <property type="match status" value="1"/>
</dbReference>
<dbReference type="NCBIfam" id="TIGR03314">
    <property type="entry name" value="Se_ssnA"/>
    <property type="match status" value="1"/>
</dbReference>
<dbReference type="GO" id="GO:0016810">
    <property type="term" value="F:hydrolase activity, acting on carbon-nitrogen (but not peptide) bonds"/>
    <property type="evidence" value="ECO:0007669"/>
    <property type="project" value="InterPro"/>
</dbReference>
<dbReference type="InterPro" id="IPR017700">
    <property type="entry name" value="Aminohydrolase_SsnA"/>
</dbReference>
<dbReference type="InterPro" id="IPR032466">
    <property type="entry name" value="Metal_Hydrolase"/>
</dbReference>
<dbReference type="SUPFAM" id="SSF51338">
    <property type="entry name" value="Composite domain of metallo-dependent hydrolases"/>
    <property type="match status" value="1"/>
</dbReference>
<proteinExistence type="predicted"/>
<dbReference type="Proteomes" id="UP000591948">
    <property type="component" value="Unassembled WGS sequence"/>
</dbReference>
<evidence type="ECO:0000313" key="4">
    <source>
        <dbReference type="Proteomes" id="UP000591948"/>
    </source>
</evidence>
<dbReference type="InterPro" id="IPR011059">
    <property type="entry name" value="Metal-dep_hydrolase_composite"/>
</dbReference>
<comment type="caution">
    <text evidence="3">The sequence shown here is derived from an EMBL/GenBank/DDBJ whole genome shotgun (WGS) entry which is preliminary data.</text>
</comment>
<dbReference type="Gene3D" id="2.30.40.10">
    <property type="entry name" value="Urease, subunit C, domain 1"/>
    <property type="match status" value="1"/>
</dbReference>
<evidence type="ECO:0000256" key="1">
    <source>
        <dbReference type="ARBA" id="ARBA00022801"/>
    </source>
</evidence>
<gene>
    <name evidence="3" type="ORF">HKBW3S33_00718</name>
</gene>
<evidence type="ECO:0000259" key="2">
    <source>
        <dbReference type="Pfam" id="PF01979"/>
    </source>
</evidence>
<evidence type="ECO:0000313" key="3">
    <source>
        <dbReference type="EMBL" id="GFP27305.1"/>
    </source>
</evidence>
<keyword evidence="4" id="KW-1185">Reference proteome</keyword>
<dbReference type="EMBL" id="BLRY01000026">
    <property type="protein sequence ID" value="GFP27305.1"/>
    <property type="molecule type" value="Genomic_DNA"/>
</dbReference>
<dbReference type="Pfam" id="PF01979">
    <property type="entry name" value="Amidohydro_1"/>
    <property type="match status" value="1"/>
</dbReference>
<dbReference type="PANTHER" id="PTHR43794">
    <property type="entry name" value="AMINOHYDROLASE SSNA-RELATED"/>
    <property type="match status" value="1"/>
</dbReference>
<dbReference type="CDD" id="cd01298">
    <property type="entry name" value="ATZ_TRZ_like"/>
    <property type="match status" value="1"/>
</dbReference>
<dbReference type="InterPro" id="IPR006680">
    <property type="entry name" value="Amidohydro-rel"/>
</dbReference>
<sequence length="458" mass="50370">MGVVHEVTLLAKQLLVGNGFLVPFSSAEKLLEDGCLLIEGNLIQDIGITRLLQKRYPQSEFIDAGGGLIMPGLINAHSHLYSSLARGMPFGFAPPSNFLQILERLWWRLDRALDGEGIYYSALAGLIAAVRCGTTTIIDHHASPSCATGSLEAIARALKEVGIRGCLSYEVSDRHGSQSVREGIEENLRHLDWCQEHGEGMISGSFGLHASLTLSDDTLGECRDSVSGKEVGFHLHLAEDRTDVEDCHKKYGKTITSRLEEFGILGPKTIAAHCVQVTDKELDILGQTDTKIVHNPRSNMNNAVGAAPIARMWEKGLRPAIGTDGMGMNMILETYFAYLLHKHQSSDPRVLPPDQAVEMMVLNNSRVAGIFFAPKLGVIEVGNLADVIIISYDPPTEINTDNLFSHLILGLEDMRVTTTIVNGRVLMKEGRLLTVEEEKVRAEAKKISARIWQKMREI</sequence>
<dbReference type="SUPFAM" id="SSF51556">
    <property type="entry name" value="Metallo-dependent hydrolases"/>
    <property type="match status" value="1"/>
</dbReference>